<dbReference type="PANTHER" id="PTHR12415">
    <property type="entry name" value="TYROSYL-DNA PHOSPHODIESTERASE 1"/>
    <property type="match status" value="1"/>
</dbReference>
<dbReference type="Pfam" id="PF06087">
    <property type="entry name" value="Tyr-DNA_phospho"/>
    <property type="match status" value="1"/>
</dbReference>
<reference evidence="12" key="1">
    <citation type="submission" date="2023-03" db="EMBL/GenBank/DDBJ databases">
        <title>Massive genome expansion in bonnet fungi (Mycena s.s.) driven by repeated elements and novel gene families across ecological guilds.</title>
        <authorList>
            <consortium name="Lawrence Berkeley National Laboratory"/>
            <person name="Harder C.B."/>
            <person name="Miyauchi S."/>
            <person name="Viragh M."/>
            <person name="Kuo A."/>
            <person name="Thoen E."/>
            <person name="Andreopoulos B."/>
            <person name="Lu D."/>
            <person name="Skrede I."/>
            <person name="Drula E."/>
            <person name="Henrissat B."/>
            <person name="Morin E."/>
            <person name="Kohler A."/>
            <person name="Barry K."/>
            <person name="LaButti K."/>
            <person name="Morin E."/>
            <person name="Salamov A."/>
            <person name="Lipzen A."/>
            <person name="Mereny Z."/>
            <person name="Hegedus B."/>
            <person name="Baldrian P."/>
            <person name="Stursova M."/>
            <person name="Weitz H."/>
            <person name="Taylor A."/>
            <person name="Grigoriev I.V."/>
            <person name="Nagy L.G."/>
            <person name="Martin F."/>
            <person name="Kauserud H."/>
        </authorList>
    </citation>
    <scope>NUCLEOTIDE SEQUENCE</scope>
    <source>
        <strain evidence="12">CBHHK182m</strain>
    </source>
</reference>
<evidence type="ECO:0000256" key="6">
    <source>
        <dbReference type="ARBA" id="ARBA00022839"/>
    </source>
</evidence>
<evidence type="ECO:0000256" key="1">
    <source>
        <dbReference type="ARBA" id="ARBA00004123"/>
    </source>
</evidence>
<name>A0AAD7HR14_9AGAR</name>
<evidence type="ECO:0000256" key="11">
    <source>
        <dbReference type="SAM" id="MobiDB-lite"/>
    </source>
</evidence>
<dbReference type="InterPro" id="IPR010347">
    <property type="entry name" value="Tdp1"/>
</dbReference>
<feature type="region of interest" description="Disordered" evidence="11">
    <location>
        <begin position="279"/>
        <end position="301"/>
    </location>
</feature>
<keyword evidence="7" id="KW-0234">DNA repair</keyword>
<evidence type="ECO:0000313" key="12">
    <source>
        <dbReference type="EMBL" id="KAJ7726217.1"/>
    </source>
</evidence>
<evidence type="ECO:0000256" key="8">
    <source>
        <dbReference type="ARBA" id="ARBA00023242"/>
    </source>
</evidence>
<feature type="compositionally biased region" description="Acidic residues" evidence="11">
    <location>
        <begin position="560"/>
        <end position="585"/>
    </location>
</feature>
<keyword evidence="3" id="KW-0540">Nuclease</keyword>
<feature type="region of interest" description="Disordered" evidence="11">
    <location>
        <begin position="404"/>
        <end position="433"/>
    </location>
</feature>
<keyword evidence="6" id="KW-0269">Exonuclease</keyword>
<evidence type="ECO:0000256" key="7">
    <source>
        <dbReference type="ARBA" id="ARBA00023204"/>
    </source>
</evidence>
<evidence type="ECO:0000313" key="13">
    <source>
        <dbReference type="Proteomes" id="UP001215598"/>
    </source>
</evidence>
<organism evidence="12 13">
    <name type="scientific">Mycena metata</name>
    <dbReference type="NCBI Taxonomy" id="1033252"/>
    <lineage>
        <taxon>Eukaryota</taxon>
        <taxon>Fungi</taxon>
        <taxon>Dikarya</taxon>
        <taxon>Basidiomycota</taxon>
        <taxon>Agaricomycotina</taxon>
        <taxon>Agaricomycetes</taxon>
        <taxon>Agaricomycetidae</taxon>
        <taxon>Agaricales</taxon>
        <taxon>Marasmiineae</taxon>
        <taxon>Mycenaceae</taxon>
        <taxon>Mycena</taxon>
    </lineage>
</organism>
<evidence type="ECO:0000256" key="4">
    <source>
        <dbReference type="ARBA" id="ARBA00022763"/>
    </source>
</evidence>
<dbReference type="Gene3D" id="3.30.870.10">
    <property type="entry name" value="Endonuclease Chain A"/>
    <property type="match status" value="2"/>
</dbReference>
<sequence length="680" mass="72856">MERERLARQKRVRPPSPVAARPASSDDEYDEDEEEGSEGSARKRARLDSRGAASGGGNARGGNKGASGSGSGSTPDGRRLFPQGAILRVDTQHARVHSVPLVGSSASTSTSTTSTSTSNTLGGGSSTNAKRKNNGEKTQAPAAAIPECIRLSALLGPPASIAFAIVSAYVLDAPWLYGFFDRATPVMVVGHGEGEGGESGPTLKNILPTWTRVCPPLYDGRGCMHVKLLLLFYKGENTLGGGGGDKGGGGRGWIRVVIGSANLVAGDWRDVENYVFVQDIPPASPNSKQPTTRARTKEKPGESFPAMLARTLRALGVEEALAIMGKQGHESLPLPTLLPPNPKDKSPLETNWDWTQVRAALVPSIAGRSMGWAGEKAVVWNAQPRLLRAVLALGCALDEGVAIGVSDPNPEAKRRSIASKRKPKTQSPTRKAKGKVEKWELELDCLTSSIGTYTAPWVQAFRLCAAGRVEGLQAWLDRGRKKTPQQGPTHVLFPTLETVRGTTLGEGGAGTVFCRRGQWDKIRTLDDRAGLEMRDAKSRSGPVGMHTKMILATLRGPPQDDTDPEATDSDTDPDATDPDSSDVEVVEIKPKRTEADEEEKRKPHGWIYVGSHNFTPSAWGSMTGSGFSPVLTVTNYELGVILRLETEEDAAAAIAWEHPARAYGPKDTPWIQDESPFFMP</sequence>
<comment type="similarity">
    <text evidence="2">Belongs to the tyrosyl-DNA phosphodiesterase family.</text>
</comment>
<gene>
    <name evidence="12" type="ORF">B0H16DRAFT_1593009</name>
</gene>
<dbReference type="GO" id="GO:0003697">
    <property type="term" value="F:single-stranded DNA binding"/>
    <property type="evidence" value="ECO:0007669"/>
    <property type="project" value="TreeGrafter"/>
</dbReference>
<dbReference type="GO" id="GO:0004527">
    <property type="term" value="F:exonuclease activity"/>
    <property type="evidence" value="ECO:0007669"/>
    <property type="project" value="UniProtKB-KW"/>
</dbReference>
<proteinExistence type="inferred from homology"/>
<dbReference type="SUPFAM" id="SSF56024">
    <property type="entry name" value="Phospholipase D/nuclease"/>
    <property type="match status" value="2"/>
</dbReference>
<keyword evidence="13" id="KW-1185">Reference proteome</keyword>
<keyword evidence="4" id="KW-0227">DNA damage</keyword>
<evidence type="ECO:0000256" key="3">
    <source>
        <dbReference type="ARBA" id="ARBA00022722"/>
    </source>
</evidence>
<evidence type="ECO:0000256" key="10">
    <source>
        <dbReference type="PIRSR" id="PIRSR610347-2"/>
    </source>
</evidence>
<dbReference type="Proteomes" id="UP001215598">
    <property type="component" value="Unassembled WGS sequence"/>
</dbReference>
<dbReference type="EMBL" id="JARKIB010000188">
    <property type="protein sequence ID" value="KAJ7726217.1"/>
    <property type="molecule type" value="Genomic_DNA"/>
</dbReference>
<feature type="compositionally biased region" description="Acidic residues" evidence="11">
    <location>
        <begin position="25"/>
        <end position="37"/>
    </location>
</feature>
<comment type="subcellular location">
    <subcellularLocation>
        <location evidence="1">Nucleus</location>
    </subcellularLocation>
</comment>
<feature type="binding site" evidence="10">
    <location>
        <position position="548"/>
    </location>
    <ligand>
        <name>substrate</name>
    </ligand>
</feature>
<dbReference type="AlphaFoldDB" id="A0AAD7HR14"/>
<keyword evidence="8" id="KW-0539">Nucleus</keyword>
<accession>A0AAD7HR14</accession>
<dbReference type="GO" id="GO:0005634">
    <property type="term" value="C:nucleus"/>
    <property type="evidence" value="ECO:0007669"/>
    <property type="project" value="UniProtKB-SubCell"/>
</dbReference>
<dbReference type="GO" id="GO:0003690">
    <property type="term" value="F:double-stranded DNA binding"/>
    <property type="evidence" value="ECO:0007669"/>
    <property type="project" value="TreeGrafter"/>
</dbReference>
<feature type="active site" description="Proton donor/acceptor" evidence="9">
    <location>
        <position position="546"/>
    </location>
</feature>
<evidence type="ECO:0000256" key="2">
    <source>
        <dbReference type="ARBA" id="ARBA00010205"/>
    </source>
</evidence>
<protein>
    <recommendedName>
        <fullName evidence="14">Phospholipase D/nuclease</fullName>
    </recommendedName>
</protein>
<feature type="compositionally biased region" description="Basic and acidic residues" evidence="11">
    <location>
        <begin position="586"/>
        <end position="601"/>
    </location>
</feature>
<feature type="compositionally biased region" description="Low complexity" evidence="11">
    <location>
        <begin position="103"/>
        <end position="120"/>
    </location>
</feature>
<dbReference type="GO" id="GO:0017005">
    <property type="term" value="F:3'-tyrosyl-DNA phosphodiesterase activity"/>
    <property type="evidence" value="ECO:0007669"/>
    <property type="project" value="TreeGrafter"/>
</dbReference>
<dbReference type="GO" id="GO:0006281">
    <property type="term" value="P:DNA repair"/>
    <property type="evidence" value="ECO:0007669"/>
    <property type="project" value="UniProtKB-KW"/>
</dbReference>
<feature type="compositionally biased region" description="Basic residues" evidence="11">
    <location>
        <begin position="415"/>
        <end position="424"/>
    </location>
</feature>
<evidence type="ECO:0008006" key="14">
    <source>
        <dbReference type="Google" id="ProtNLM"/>
    </source>
</evidence>
<dbReference type="PANTHER" id="PTHR12415:SF0">
    <property type="entry name" value="TYROSYL-DNA PHOSPHODIESTERASE 1"/>
    <property type="match status" value="1"/>
</dbReference>
<evidence type="ECO:0000256" key="5">
    <source>
        <dbReference type="ARBA" id="ARBA00022801"/>
    </source>
</evidence>
<evidence type="ECO:0000256" key="9">
    <source>
        <dbReference type="PIRSR" id="PIRSR610347-1"/>
    </source>
</evidence>
<dbReference type="CDD" id="cd09122">
    <property type="entry name" value="PLDc_Tdp1_1"/>
    <property type="match status" value="1"/>
</dbReference>
<comment type="caution">
    <text evidence="12">The sequence shown here is derived from an EMBL/GenBank/DDBJ whole genome shotgun (WGS) entry which is preliminary data.</text>
</comment>
<keyword evidence="5" id="KW-0378">Hydrolase</keyword>
<feature type="region of interest" description="Disordered" evidence="11">
    <location>
        <begin position="554"/>
        <end position="601"/>
    </location>
</feature>
<feature type="region of interest" description="Disordered" evidence="11">
    <location>
        <begin position="100"/>
        <end position="139"/>
    </location>
</feature>
<feature type="compositionally biased region" description="Gly residues" evidence="11">
    <location>
        <begin position="53"/>
        <end position="71"/>
    </location>
</feature>
<feature type="region of interest" description="Disordered" evidence="11">
    <location>
        <begin position="1"/>
        <end position="80"/>
    </location>
</feature>